<organism evidence="2 3">
    <name type="scientific">Virgibacillus litoralis</name>
    <dbReference type="NCBI Taxonomy" id="578221"/>
    <lineage>
        <taxon>Bacteria</taxon>
        <taxon>Bacillati</taxon>
        <taxon>Bacillota</taxon>
        <taxon>Bacilli</taxon>
        <taxon>Bacillales</taxon>
        <taxon>Bacillaceae</taxon>
        <taxon>Virgibacillus</taxon>
    </lineage>
</organism>
<dbReference type="Pfam" id="PF04167">
    <property type="entry name" value="DUF402"/>
    <property type="match status" value="1"/>
</dbReference>
<protein>
    <submittedName>
        <fullName evidence="2">RNA-binding protein associated with RNAse of E/G family</fullName>
    </submittedName>
</protein>
<gene>
    <name evidence="2" type="ORF">J2Z82_003377</name>
</gene>
<dbReference type="SUPFAM" id="SSF159234">
    <property type="entry name" value="FomD-like"/>
    <property type="match status" value="1"/>
</dbReference>
<comment type="caution">
    <text evidence="2">The sequence shown here is derived from an EMBL/GenBank/DDBJ whole genome shotgun (WGS) entry which is preliminary data.</text>
</comment>
<dbReference type="InterPro" id="IPR007295">
    <property type="entry name" value="DUF402"/>
</dbReference>
<dbReference type="RefSeq" id="WP_209481906.1">
    <property type="nucleotide sequence ID" value="NZ_JAGGKK010000022.1"/>
</dbReference>
<evidence type="ECO:0000313" key="3">
    <source>
        <dbReference type="Proteomes" id="UP001519328"/>
    </source>
</evidence>
<dbReference type="InterPro" id="IPR035930">
    <property type="entry name" value="FomD-like_sf"/>
</dbReference>
<dbReference type="EMBL" id="JAGGKK010000022">
    <property type="protein sequence ID" value="MBP1950420.1"/>
    <property type="molecule type" value="Genomic_DNA"/>
</dbReference>
<keyword evidence="3" id="KW-1185">Reference proteome</keyword>
<feature type="non-terminal residue" evidence="2">
    <location>
        <position position="1"/>
    </location>
</feature>
<dbReference type="PANTHER" id="PTHR41271">
    <property type="entry name" value="DUF402 DOMAIN-CONTAINING PROTEIN"/>
    <property type="match status" value="1"/>
</dbReference>
<dbReference type="Proteomes" id="UP001519328">
    <property type="component" value="Unassembled WGS sequence"/>
</dbReference>
<sequence length="159" mass="18500">QSFFNSNDFYGYATLIHLIEVTEPLSKRYRQKEVCIVANGYMWLHQYPLEAHHTVTTMFNANGEIVQWYIDICLQNGMENDVPWMDDLFLDIVVLPSGEIIHLDADELQDAFISGVITKYQYNLAWNEANKVTELIKNGEFGLLKLANKHKKILFEKLQ</sequence>
<name>A0ABS4HHL6_9BACI</name>
<feature type="domain" description="DUF402" evidence="1">
    <location>
        <begin position="44"/>
        <end position="141"/>
    </location>
</feature>
<proteinExistence type="predicted"/>
<evidence type="ECO:0000259" key="1">
    <source>
        <dbReference type="Pfam" id="PF04167"/>
    </source>
</evidence>
<reference evidence="2 3" key="1">
    <citation type="submission" date="2021-03" db="EMBL/GenBank/DDBJ databases">
        <title>Genomic Encyclopedia of Type Strains, Phase IV (KMG-IV): sequencing the most valuable type-strain genomes for metagenomic binning, comparative biology and taxonomic classification.</title>
        <authorList>
            <person name="Goeker M."/>
        </authorList>
    </citation>
    <scope>NUCLEOTIDE SEQUENCE [LARGE SCALE GENOMIC DNA]</scope>
    <source>
        <strain evidence="2 3">DSM 21085</strain>
    </source>
</reference>
<dbReference type="PANTHER" id="PTHR41271:SF1">
    <property type="entry name" value="DUF402 DOMAIN-CONTAINING PROTEIN"/>
    <property type="match status" value="1"/>
</dbReference>
<evidence type="ECO:0000313" key="2">
    <source>
        <dbReference type="EMBL" id="MBP1950420.1"/>
    </source>
</evidence>
<accession>A0ABS4HHL6</accession>
<dbReference type="Gene3D" id="2.40.380.10">
    <property type="entry name" value="FomD-like"/>
    <property type="match status" value="1"/>
</dbReference>